<comment type="function">
    <text evidence="9">Part of the tripartite ATP-independent periplasmic (TRAP) transport system.</text>
</comment>
<evidence type="ECO:0000256" key="3">
    <source>
        <dbReference type="ARBA" id="ARBA00022475"/>
    </source>
</evidence>
<dbReference type="Proteomes" id="UP000318422">
    <property type="component" value="Unassembled WGS sequence"/>
</dbReference>
<evidence type="ECO:0000313" key="12">
    <source>
        <dbReference type="Proteomes" id="UP000318422"/>
    </source>
</evidence>
<keyword evidence="12" id="KW-1185">Reference proteome</keyword>
<dbReference type="EMBL" id="BJNV01000023">
    <property type="protein sequence ID" value="GEC95573.1"/>
    <property type="molecule type" value="Genomic_DNA"/>
</dbReference>
<evidence type="ECO:0000256" key="4">
    <source>
        <dbReference type="ARBA" id="ARBA00022519"/>
    </source>
</evidence>
<evidence type="ECO:0000256" key="7">
    <source>
        <dbReference type="ARBA" id="ARBA00023136"/>
    </source>
</evidence>
<dbReference type="InterPro" id="IPR055348">
    <property type="entry name" value="DctQ"/>
</dbReference>
<keyword evidence="6 9" id="KW-1133">Transmembrane helix</keyword>
<evidence type="ECO:0000256" key="6">
    <source>
        <dbReference type="ARBA" id="ARBA00022989"/>
    </source>
</evidence>
<evidence type="ECO:0000256" key="2">
    <source>
        <dbReference type="ARBA" id="ARBA00022448"/>
    </source>
</evidence>
<gene>
    <name evidence="11" type="ORF">ZRA01_16460</name>
</gene>
<keyword evidence="7 9" id="KW-0472">Membrane</keyword>
<evidence type="ECO:0000256" key="1">
    <source>
        <dbReference type="ARBA" id="ARBA00004429"/>
    </source>
</evidence>
<feature type="transmembrane region" description="Helical" evidence="9">
    <location>
        <begin position="56"/>
        <end position="73"/>
    </location>
</feature>
<name>A0A4Y4CWC7_ZOORA</name>
<protein>
    <recommendedName>
        <fullName evidence="9">TRAP transporter small permease protein</fullName>
    </recommendedName>
</protein>
<feature type="transmembrane region" description="Helical" evidence="9">
    <location>
        <begin position="94"/>
        <end position="117"/>
    </location>
</feature>
<evidence type="ECO:0000256" key="5">
    <source>
        <dbReference type="ARBA" id="ARBA00022692"/>
    </source>
</evidence>
<dbReference type="PANTHER" id="PTHR35011:SF4">
    <property type="entry name" value="SLL1102 PROTEIN"/>
    <property type="match status" value="1"/>
</dbReference>
<comment type="similarity">
    <text evidence="8 9">Belongs to the TRAP transporter small permease family.</text>
</comment>
<feature type="domain" description="Tripartite ATP-independent periplasmic transporters DctQ component" evidence="10">
    <location>
        <begin position="33"/>
        <end position="164"/>
    </location>
</feature>
<keyword evidence="4 9" id="KW-0997">Cell inner membrane</keyword>
<proteinExistence type="inferred from homology"/>
<feature type="transmembrane region" description="Helical" evidence="9">
    <location>
        <begin position="137"/>
        <end position="154"/>
    </location>
</feature>
<comment type="subunit">
    <text evidence="9">The complex comprises the extracytoplasmic solute receptor protein and the two transmembrane proteins.</text>
</comment>
<dbReference type="AlphaFoldDB" id="A0A4Y4CWC7"/>
<keyword evidence="5 9" id="KW-0812">Transmembrane</keyword>
<comment type="subcellular location">
    <subcellularLocation>
        <location evidence="1 9">Cell inner membrane</location>
        <topology evidence="1 9">Multi-pass membrane protein</topology>
    </subcellularLocation>
</comment>
<dbReference type="InterPro" id="IPR007387">
    <property type="entry name" value="TRAP_DctQ"/>
</dbReference>
<dbReference type="Pfam" id="PF04290">
    <property type="entry name" value="DctQ"/>
    <property type="match status" value="1"/>
</dbReference>
<organism evidence="11 12">
    <name type="scientific">Zoogloea ramigera</name>
    <dbReference type="NCBI Taxonomy" id="350"/>
    <lineage>
        <taxon>Bacteria</taxon>
        <taxon>Pseudomonadati</taxon>
        <taxon>Pseudomonadota</taxon>
        <taxon>Betaproteobacteria</taxon>
        <taxon>Rhodocyclales</taxon>
        <taxon>Zoogloeaceae</taxon>
        <taxon>Zoogloea</taxon>
    </lineage>
</organism>
<dbReference type="PANTHER" id="PTHR35011">
    <property type="entry name" value="2,3-DIKETO-L-GULONATE TRAP TRANSPORTER SMALL PERMEASE PROTEIN YIAM"/>
    <property type="match status" value="1"/>
</dbReference>
<evidence type="ECO:0000259" key="10">
    <source>
        <dbReference type="Pfam" id="PF04290"/>
    </source>
</evidence>
<sequence length="199" mass="21992">MRDVQALLKLSRAIDALNENVGKATIWLVLVVTLISALNAFVRYGFNYSSNGFLEIQWYLFSAIFLLCAGYALKRNAHVRIDVVSSHFSPRVLAWIDIVGTIFFLAPMACAVLYLSWPIFVNSFISKEYSSNAGGLIVWPVRALVPIGFSLLILQGVSELIKRIAFLQGLIGDPNAKDEGPSAEEELAKAIKQQRGETV</sequence>
<evidence type="ECO:0000313" key="11">
    <source>
        <dbReference type="EMBL" id="GEC95573.1"/>
    </source>
</evidence>
<feature type="transmembrane region" description="Helical" evidence="9">
    <location>
        <begin position="21"/>
        <end position="44"/>
    </location>
</feature>
<dbReference type="GO" id="GO:0022857">
    <property type="term" value="F:transmembrane transporter activity"/>
    <property type="evidence" value="ECO:0007669"/>
    <property type="project" value="UniProtKB-UniRule"/>
</dbReference>
<keyword evidence="3" id="KW-1003">Cell membrane</keyword>
<comment type="caution">
    <text evidence="11">The sequence shown here is derived from an EMBL/GenBank/DDBJ whole genome shotgun (WGS) entry which is preliminary data.</text>
</comment>
<evidence type="ECO:0000256" key="8">
    <source>
        <dbReference type="ARBA" id="ARBA00038436"/>
    </source>
</evidence>
<evidence type="ECO:0000256" key="9">
    <source>
        <dbReference type="RuleBase" id="RU369079"/>
    </source>
</evidence>
<reference evidence="11 12" key="1">
    <citation type="submission" date="2019-06" db="EMBL/GenBank/DDBJ databases">
        <title>Whole genome shotgun sequence of Zoogloea ramigera NBRC 15342.</title>
        <authorList>
            <person name="Hosoyama A."/>
            <person name="Uohara A."/>
            <person name="Ohji S."/>
            <person name="Ichikawa N."/>
        </authorList>
    </citation>
    <scope>NUCLEOTIDE SEQUENCE [LARGE SCALE GENOMIC DNA]</scope>
    <source>
        <strain evidence="11 12">NBRC 15342</strain>
    </source>
</reference>
<keyword evidence="2 9" id="KW-0813">Transport</keyword>
<dbReference type="GO" id="GO:0005886">
    <property type="term" value="C:plasma membrane"/>
    <property type="evidence" value="ECO:0007669"/>
    <property type="project" value="UniProtKB-SubCell"/>
</dbReference>
<accession>A0A4Y4CWC7</accession>